<dbReference type="Proteomes" id="UP000673375">
    <property type="component" value="Unassembled WGS sequence"/>
</dbReference>
<feature type="transmembrane region" description="Helical" evidence="7">
    <location>
        <begin position="12"/>
        <end position="38"/>
    </location>
</feature>
<feature type="transmembrane region" description="Helical" evidence="7">
    <location>
        <begin position="44"/>
        <end position="65"/>
    </location>
</feature>
<sequence>MMKQQKKDLKSFIILWTTQTFSTFGSSMTSYALIIWIYQQQGSALTMGLLTVCSYAPYVLLSMFAGAFSDKWNKKRTMLFCDSIAALGTIAAFFLLQNGQLMIWHLYVINSINGIMGAFQSPASDVAITLLVPKEYFQRTSGMRSFSNSLVTMLTPVIATMLLSFFSIKVVLLIDILAFCTAFIALLFFIPLKEPSDLTGEDTDNKVPVMDLIRDGIGFLKDNRGILELILFLSAINLIASMSDTALPALVLAKYPDRETVLGLVNGFTGLASLIGSIIVSVRMAPKNRIKVICTALFISMATENFILAFTDSIPIWCIGAVLGWLPIPFMSANMDVLLRENIPLNMQGRVYSVRNALQFFTIPLGHLLAGILIDKWFEPLMKQPTAILLLFGEGKGAGAAFLLFILGIAGTLICVYFSSLKKMRALG</sequence>
<evidence type="ECO:0000259" key="8">
    <source>
        <dbReference type="PROSITE" id="PS50850"/>
    </source>
</evidence>
<feature type="transmembrane region" description="Helical" evidence="7">
    <location>
        <begin position="398"/>
        <end position="418"/>
    </location>
</feature>
<feature type="transmembrane region" description="Helical" evidence="7">
    <location>
        <begin position="314"/>
        <end position="339"/>
    </location>
</feature>
<feature type="transmembrane region" description="Helical" evidence="7">
    <location>
        <begin position="145"/>
        <end position="166"/>
    </location>
</feature>
<keyword evidence="5 7" id="KW-1133">Transmembrane helix</keyword>
<proteinExistence type="predicted"/>
<evidence type="ECO:0000313" key="9">
    <source>
        <dbReference type="EMBL" id="MBP1045707.1"/>
    </source>
</evidence>
<comment type="caution">
    <text evidence="9">The sequence shown here is derived from an EMBL/GenBank/DDBJ whole genome shotgun (WGS) entry which is preliminary data.</text>
</comment>
<keyword evidence="2" id="KW-0813">Transport</keyword>
<comment type="subcellular location">
    <subcellularLocation>
        <location evidence="1">Cell membrane</location>
        <topology evidence="1">Multi-pass membrane protein</topology>
    </subcellularLocation>
</comment>
<keyword evidence="3" id="KW-1003">Cell membrane</keyword>
<evidence type="ECO:0000256" key="4">
    <source>
        <dbReference type="ARBA" id="ARBA00022692"/>
    </source>
</evidence>
<dbReference type="Pfam" id="PF07690">
    <property type="entry name" value="MFS_1"/>
    <property type="match status" value="1"/>
</dbReference>
<keyword evidence="6 7" id="KW-0472">Membrane</keyword>
<dbReference type="InterPro" id="IPR020846">
    <property type="entry name" value="MFS_dom"/>
</dbReference>
<evidence type="ECO:0000256" key="2">
    <source>
        <dbReference type="ARBA" id="ARBA00022448"/>
    </source>
</evidence>
<reference evidence="9 10" key="1">
    <citation type="submission" date="2020-12" db="EMBL/GenBank/DDBJ databases">
        <title>Vagococcus allomyrinae sp. nov. and Enterococcus lavae sp. nov., isolated from the larvae of Allomyrina dichotoma.</title>
        <authorList>
            <person name="Lee S.D."/>
        </authorList>
    </citation>
    <scope>NUCLEOTIDE SEQUENCE [LARGE SCALE GENOMIC DNA]</scope>
    <source>
        <strain evidence="9 10">BWM-S5</strain>
    </source>
</reference>
<evidence type="ECO:0000313" key="10">
    <source>
        <dbReference type="Proteomes" id="UP000673375"/>
    </source>
</evidence>
<dbReference type="PANTHER" id="PTHR43266:SF10">
    <property type="entry name" value="BACILYSIN EXPORTER BACE-RELATED"/>
    <property type="match status" value="1"/>
</dbReference>
<feature type="transmembrane region" description="Helical" evidence="7">
    <location>
        <begin position="360"/>
        <end position="378"/>
    </location>
</feature>
<keyword evidence="4 7" id="KW-0812">Transmembrane</keyword>
<accession>A0ABS4CGN9</accession>
<dbReference type="EMBL" id="JAEDXU010000002">
    <property type="protein sequence ID" value="MBP1045707.1"/>
    <property type="molecule type" value="Genomic_DNA"/>
</dbReference>
<evidence type="ECO:0000256" key="3">
    <source>
        <dbReference type="ARBA" id="ARBA00022475"/>
    </source>
</evidence>
<evidence type="ECO:0000256" key="6">
    <source>
        <dbReference type="ARBA" id="ARBA00023136"/>
    </source>
</evidence>
<dbReference type="SUPFAM" id="SSF103473">
    <property type="entry name" value="MFS general substrate transporter"/>
    <property type="match status" value="1"/>
</dbReference>
<evidence type="ECO:0000256" key="7">
    <source>
        <dbReference type="SAM" id="Phobius"/>
    </source>
</evidence>
<gene>
    <name evidence="9" type="ORF">I6N96_05405</name>
</gene>
<name>A0ABS4CGN9_9ENTE</name>
<feature type="transmembrane region" description="Helical" evidence="7">
    <location>
        <begin position="229"/>
        <end position="255"/>
    </location>
</feature>
<evidence type="ECO:0000256" key="1">
    <source>
        <dbReference type="ARBA" id="ARBA00004651"/>
    </source>
</evidence>
<dbReference type="InterPro" id="IPR011701">
    <property type="entry name" value="MFS"/>
</dbReference>
<dbReference type="RefSeq" id="WP_209556494.1">
    <property type="nucleotide sequence ID" value="NZ_JAEDXU010000002.1"/>
</dbReference>
<dbReference type="PANTHER" id="PTHR43266">
    <property type="entry name" value="MACROLIDE-EFFLUX PROTEIN"/>
    <property type="match status" value="1"/>
</dbReference>
<protein>
    <submittedName>
        <fullName evidence="9">MFS transporter</fullName>
    </submittedName>
</protein>
<organism evidence="9 10">
    <name type="scientific">Enterococcus larvae</name>
    <dbReference type="NCBI Taxonomy" id="2794352"/>
    <lineage>
        <taxon>Bacteria</taxon>
        <taxon>Bacillati</taxon>
        <taxon>Bacillota</taxon>
        <taxon>Bacilli</taxon>
        <taxon>Lactobacillales</taxon>
        <taxon>Enterococcaceae</taxon>
        <taxon>Enterococcus</taxon>
    </lineage>
</organism>
<dbReference type="CDD" id="cd06173">
    <property type="entry name" value="MFS_MefA_like"/>
    <property type="match status" value="1"/>
</dbReference>
<dbReference type="PROSITE" id="PS50850">
    <property type="entry name" value="MFS"/>
    <property type="match status" value="1"/>
</dbReference>
<feature type="domain" description="Major facilitator superfamily (MFS) profile" evidence="8">
    <location>
        <begin position="11"/>
        <end position="423"/>
    </location>
</feature>
<feature type="transmembrane region" description="Helical" evidence="7">
    <location>
        <begin position="261"/>
        <end position="280"/>
    </location>
</feature>
<dbReference type="InterPro" id="IPR036259">
    <property type="entry name" value="MFS_trans_sf"/>
</dbReference>
<dbReference type="Gene3D" id="1.20.1250.20">
    <property type="entry name" value="MFS general substrate transporter like domains"/>
    <property type="match status" value="1"/>
</dbReference>
<feature type="transmembrane region" description="Helical" evidence="7">
    <location>
        <begin position="172"/>
        <end position="190"/>
    </location>
</feature>
<keyword evidence="10" id="KW-1185">Reference proteome</keyword>
<evidence type="ECO:0000256" key="5">
    <source>
        <dbReference type="ARBA" id="ARBA00022989"/>
    </source>
</evidence>